<dbReference type="EMBL" id="NFZW01000012">
    <property type="protein sequence ID" value="RFA35363.1"/>
    <property type="molecule type" value="Genomic_DNA"/>
</dbReference>
<feature type="chain" id="PRO_5017697430" evidence="1">
    <location>
        <begin position="19"/>
        <end position="106"/>
    </location>
</feature>
<dbReference type="OrthoDB" id="8688581at2"/>
<reference evidence="3" key="1">
    <citation type="submission" date="2017-05" db="EMBL/GenBank/DDBJ databases">
        <authorList>
            <person name="Sharma S."/>
            <person name="Sidhu C."/>
            <person name="Pinnaka A.K."/>
        </authorList>
    </citation>
    <scope>NUCLEOTIDE SEQUENCE [LARGE SCALE GENOMIC DNA]</scope>
    <source>
        <strain evidence="3">AK93</strain>
    </source>
</reference>
<sequence>MKYVLGVAGLLAASVAMADIPRFDVEAHCKEVSEFGGSSNMVYNGCIRTEQTSYRELQNVWAEVPTRTRNHCLEIAQFGGASYQILHGCIQMEIDAAERPATFSFD</sequence>
<accession>A0A3E0WT41</accession>
<evidence type="ECO:0000313" key="2">
    <source>
        <dbReference type="EMBL" id="RFA35363.1"/>
    </source>
</evidence>
<proteinExistence type="predicted"/>
<keyword evidence="3" id="KW-1185">Reference proteome</keyword>
<dbReference type="RefSeq" id="WP_116303084.1">
    <property type="nucleotide sequence ID" value="NZ_NFZV01000017.1"/>
</dbReference>
<keyword evidence="1" id="KW-0732">Signal</keyword>
<comment type="caution">
    <text evidence="2">The sequence shown here is derived from an EMBL/GenBank/DDBJ whole genome shotgun (WGS) entry which is preliminary data.</text>
</comment>
<dbReference type="AlphaFoldDB" id="A0A3E0WT41"/>
<evidence type="ECO:0000313" key="3">
    <source>
        <dbReference type="Proteomes" id="UP000256763"/>
    </source>
</evidence>
<feature type="signal peptide" evidence="1">
    <location>
        <begin position="1"/>
        <end position="18"/>
    </location>
</feature>
<evidence type="ECO:0000256" key="1">
    <source>
        <dbReference type="SAM" id="SignalP"/>
    </source>
</evidence>
<name>A0A3E0WT41_9GAMM</name>
<organism evidence="2 3">
    <name type="scientific">Alkalilimnicola ehrlichii</name>
    <dbReference type="NCBI Taxonomy" id="351052"/>
    <lineage>
        <taxon>Bacteria</taxon>
        <taxon>Pseudomonadati</taxon>
        <taxon>Pseudomonadota</taxon>
        <taxon>Gammaproteobacteria</taxon>
        <taxon>Chromatiales</taxon>
        <taxon>Ectothiorhodospiraceae</taxon>
        <taxon>Alkalilimnicola</taxon>
    </lineage>
</organism>
<gene>
    <name evidence="2" type="ORF">CAL65_12840</name>
</gene>
<dbReference type="Proteomes" id="UP000256763">
    <property type="component" value="Unassembled WGS sequence"/>
</dbReference>
<protein>
    <submittedName>
        <fullName evidence="2">Uncharacterized protein</fullName>
    </submittedName>
</protein>